<evidence type="ECO:0000313" key="9">
    <source>
        <dbReference type="Proteomes" id="UP000304382"/>
    </source>
</evidence>
<dbReference type="OrthoDB" id="350401at2157"/>
<name>A0A4C2ETU2_9EURY</name>
<dbReference type="EMBL" id="BIXZ01000009">
    <property type="protein sequence ID" value="GCF15609.1"/>
    <property type="molecule type" value="Genomic_DNA"/>
</dbReference>
<feature type="transmembrane region" description="Helical" evidence="6">
    <location>
        <begin position="175"/>
        <end position="195"/>
    </location>
</feature>
<reference evidence="8 9" key="1">
    <citation type="submission" date="2019-02" db="EMBL/GenBank/DDBJ databases">
        <title>Haloarcula mannanilyticum sp. nov., a mannan degrading haloarchaeon isolated from commercial salt.</title>
        <authorList>
            <person name="Enomoto S."/>
            <person name="Shimane Y."/>
            <person name="Kamekura M."/>
            <person name="Ito T."/>
            <person name="Moriya O."/>
            <person name="Ihara K."/>
            <person name="Takahashi-Ando N."/>
            <person name="Fukushima Y."/>
            <person name="Yoshida Y."/>
            <person name="Usama R."/>
            <person name="Takai K."/>
            <person name="Minegishi H."/>
        </authorList>
    </citation>
    <scope>NUCLEOTIDE SEQUENCE [LARGE SCALE GENOMIC DNA]</scope>
    <source>
        <strain evidence="8 9">MD130-1</strain>
    </source>
</reference>
<dbReference type="GO" id="GO:0055085">
    <property type="term" value="P:transmembrane transport"/>
    <property type="evidence" value="ECO:0007669"/>
    <property type="project" value="InterPro"/>
</dbReference>
<feature type="transmembrane region" description="Helical" evidence="6">
    <location>
        <begin position="303"/>
        <end position="323"/>
    </location>
</feature>
<proteinExistence type="predicted"/>
<dbReference type="Pfam" id="PF01699">
    <property type="entry name" value="Na_Ca_ex"/>
    <property type="match status" value="2"/>
</dbReference>
<sequence length="357" mass="37866">MVQLSPWLWAVILVVGVFAAHWGAEQLSHPIKKLRRQLGLTAVAGGALVGIAAAGSEIGINVTSAYRGVSDIGLGMMLGSNIVSIPLIVTIAYVASRKRDLGGETEGQDTRRDGGQGSTSSGGQTATHGRHRQENLLRIQKEAVTVLILPYLGILGLVAVLTLPESGRGLQPIDGWIMGAAYLAYLGQAFFRGRSESEDVQWTKKELGLAGAGLVVLASGAYGIVLSTENIVAALGISRLVGGLFVTAIVTAIPEMFATWSVVRSGQVTAGTTSVIGDNAVTMTVAFVPLALVTVPIEDFQLYWVNLLFVALMPAVYAGLTHWGATEHGFTHWQVLLFDAFYFLYIGVMALSVLNLF</sequence>
<accession>A0A4C2ETU2</accession>
<feature type="transmembrane region" description="Helical" evidence="6">
    <location>
        <begin position="207"/>
        <end position="225"/>
    </location>
</feature>
<keyword evidence="9" id="KW-1185">Reference proteome</keyword>
<evidence type="ECO:0000256" key="2">
    <source>
        <dbReference type="ARBA" id="ARBA00022692"/>
    </source>
</evidence>
<feature type="transmembrane region" description="Helical" evidence="6">
    <location>
        <begin position="6"/>
        <end position="24"/>
    </location>
</feature>
<dbReference type="InterPro" id="IPR044880">
    <property type="entry name" value="NCX_ion-bd_dom_sf"/>
</dbReference>
<dbReference type="InterPro" id="IPR004837">
    <property type="entry name" value="NaCa_Exmemb"/>
</dbReference>
<feature type="transmembrane region" description="Helical" evidence="6">
    <location>
        <begin position="143"/>
        <end position="163"/>
    </location>
</feature>
<dbReference type="GO" id="GO:0016020">
    <property type="term" value="C:membrane"/>
    <property type="evidence" value="ECO:0007669"/>
    <property type="project" value="UniProtKB-SubCell"/>
</dbReference>
<keyword evidence="4 6" id="KW-0472">Membrane</keyword>
<keyword evidence="2 6" id="KW-0812">Transmembrane</keyword>
<evidence type="ECO:0000313" key="8">
    <source>
        <dbReference type="EMBL" id="GCF15609.1"/>
    </source>
</evidence>
<feature type="transmembrane region" description="Helical" evidence="6">
    <location>
        <begin position="231"/>
        <end position="254"/>
    </location>
</feature>
<dbReference type="Gene3D" id="1.20.1420.30">
    <property type="entry name" value="NCX, central ion-binding region"/>
    <property type="match status" value="1"/>
</dbReference>
<dbReference type="Proteomes" id="UP000304382">
    <property type="component" value="Unassembled WGS sequence"/>
</dbReference>
<evidence type="ECO:0000256" key="3">
    <source>
        <dbReference type="ARBA" id="ARBA00022989"/>
    </source>
</evidence>
<feature type="region of interest" description="Disordered" evidence="5">
    <location>
        <begin position="102"/>
        <end position="131"/>
    </location>
</feature>
<feature type="transmembrane region" description="Helical" evidence="6">
    <location>
        <begin position="275"/>
        <end position="297"/>
    </location>
</feature>
<dbReference type="AlphaFoldDB" id="A0A4C2ETU2"/>
<evidence type="ECO:0000256" key="4">
    <source>
        <dbReference type="ARBA" id="ARBA00023136"/>
    </source>
</evidence>
<protein>
    <recommendedName>
        <fullName evidence="7">Sodium/calcium exchanger membrane region domain-containing protein</fullName>
    </recommendedName>
</protein>
<dbReference type="RefSeq" id="WP_200830973.1">
    <property type="nucleotide sequence ID" value="NZ_BIXZ01000009.1"/>
</dbReference>
<feature type="compositionally biased region" description="Basic and acidic residues" evidence="5">
    <location>
        <begin position="102"/>
        <end position="114"/>
    </location>
</feature>
<organism evidence="8 9">
    <name type="scientific">Haloarcula mannanilytica</name>
    <dbReference type="NCBI Taxonomy" id="2509225"/>
    <lineage>
        <taxon>Archaea</taxon>
        <taxon>Methanobacteriati</taxon>
        <taxon>Methanobacteriota</taxon>
        <taxon>Stenosarchaea group</taxon>
        <taxon>Halobacteria</taxon>
        <taxon>Halobacteriales</taxon>
        <taxon>Haloarculaceae</taxon>
        <taxon>Haloarcula</taxon>
    </lineage>
</organism>
<feature type="transmembrane region" description="Helical" evidence="6">
    <location>
        <begin position="36"/>
        <end position="60"/>
    </location>
</feature>
<comment type="subcellular location">
    <subcellularLocation>
        <location evidence="1">Membrane</location>
        <topology evidence="1">Multi-pass membrane protein</topology>
    </subcellularLocation>
</comment>
<gene>
    <name evidence="8" type="ORF">Harman_35440</name>
</gene>
<evidence type="ECO:0000256" key="6">
    <source>
        <dbReference type="SAM" id="Phobius"/>
    </source>
</evidence>
<feature type="transmembrane region" description="Helical" evidence="6">
    <location>
        <begin position="72"/>
        <end position="95"/>
    </location>
</feature>
<evidence type="ECO:0000256" key="5">
    <source>
        <dbReference type="SAM" id="MobiDB-lite"/>
    </source>
</evidence>
<keyword evidence="3 6" id="KW-1133">Transmembrane helix</keyword>
<feature type="domain" description="Sodium/calcium exchanger membrane region" evidence="7">
    <location>
        <begin position="208"/>
        <end position="348"/>
    </location>
</feature>
<evidence type="ECO:0000256" key="1">
    <source>
        <dbReference type="ARBA" id="ARBA00004141"/>
    </source>
</evidence>
<comment type="caution">
    <text evidence="8">The sequence shown here is derived from an EMBL/GenBank/DDBJ whole genome shotgun (WGS) entry which is preliminary data.</text>
</comment>
<feature type="transmembrane region" description="Helical" evidence="6">
    <location>
        <begin position="335"/>
        <end position="354"/>
    </location>
</feature>
<evidence type="ECO:0000259" key="7">
    <source>
        <dbReference type="Pfam" id="PF01699"/>
    </source>
</evidence>
<feature type="domain" description="Sodium/calcium exchanger membrane region" evidence="7">
    <location>
        <begin position="10"/>
        <end position="186"/>
    </location>
</feature>